<proteinExistence type="predicted"/>
<name>A0A9P1MTF1_9PELO</name>
<dbReference type="EMBL" id="CANHGI010000001">
    <property type="protein sequence ID" value="CAI5439025.1"/>
    <property type="molecule type" value="Genomic_DNA"/>
</dbReference>
<accession>A0A9P1MTF1</accession>
<protein>
    <submittedName>
        <fullName evidence="2">Uncharacterized protein</fullName>
    </submittedName>
</protein>
<sequence length="224" mass="26543">MRSSKSSKQQRKNRKQRALTPQTEFETVEPTIETNCSFSEKSYIPRVYLANDNTNWSLPSDATQFGLSNQTSKSSSKTSTNLTIQNEKQEFGDELLEKHYHGILNKKQAAQLTRQDDFILYYRVAKHPIKIYVPISIPLFICHRNCENEVFNFRVQNILTENNSMWWTVIINKQQTQLFRKLSDLVRFYRTYRYTHPDTGRSEVFPLWKDRKSIIDNFRGETQQ</sequence>
<evidence type="ECO:0000313" key="2">
    <source>
        <dbReference type="EMBL" id="CAI5439025.1"/>
    </source>
</evidence>
<gene>
    <name evidence="2" type="ORF">CAMP_LOCUS1662</name>
</gene>
<comment type="caution">
    <text evidence="2">The sequence shown here is derived from an EMBL/GenBank/DDBJ whole genome shotgun (WGS) entry which is preliminary data.</text>
</comment>
<organism evidence="2 3">
    <name type="scientific">Caenorhabditis angaria</name>
    <dbReference type="NCBI Taxonomy" id="860376"/>
    <lineage>
        <taxon>Eukaryota</taxon>
        <taxon>Metazoa</taxon>
        <taxon>Ecdysozoa</taxon>
        <taxon>Nematoda</taxon>
        <taxon>Chromadorea</taxon>
        <taxon>Rhabditida</taxon>
        <taxon>Rhabditina</taxon>
        <taxon>Rhabditomorpha</taxon>
        <taxon>Rhabditoidea</taxon>
        <taxon>Rhabditidae</taxon>
        <taxon>Peloderinae</taxon>
        <taxon>Caenorhabditis</taxon>
    </lineage>
</organism>
<reference evidence="2" key="1">
    <citation type="submission" date="2022-11" db="EMBL/GenBank/DDBJ databases">
        <authorList>
            <person name="Kikuchi T."/>
        </authorList>
    </citation>
    <scope>NUCLEOTIDE SEQUENCE</scope>
    <source>
        <strain evidence="2">PS1010</strain>
    </source>
</reference>
<evidence type="ECO:0000313" key="3">
    <source>
        <dbReference type="Proteomes" id="UP001152747"/>
    </source>
</evidence>
<dbReference type="Proteomes" id="UP001152747">
    <property type="component" value="Unassembled WGS sequence"/>
</dbReference>
<dbReference type="PANTHER" id="PTHR31128">
    <property type="entry name" value="PROTEIN CBR-CLEC-135-RELATED"/>
    <property type="match status" value="1"/>
</dbReference>
<dbReference type="AlphaFoldDB" id="A0A9P1MTF1"/>
<dbReference type="PANTHER" id="PTHR31128:SF6">
    <property type="entry name" value="SH2 DOMAIN-CONTAINING PROTEIN"/>
    <property type="match status" value="1"/>
</dbReference>
<feature type="region of interest" description="Disordered" evidence="1">
    <location>
        <begin position="1"/>
        <end position="23"/>
    </location>
</feature>
<evidence type="ECO:0000256" key="1">
    <source>
        <dbReference type="SAM" id="MobiDB-lite"/>
    </source>
</evidence>
<keyword evidence="3" id="KW-1185">Reference proteome</keyword>
<dbReference type="OrthoDB" id="5868621at2759"/>
<feature type="compositionally biased region" description="Basic residues" evidence="1">
    <location>
        <begin position="8"/>
        <end position="17"/>
    </location>
</feature>